<feature type="compositionally biased region" description="Pro residues" evidence="6">
    <location>
        <begin position="158"/>
        <end position="167"/>
    </location>
</feature>
<accession>A0A9Q1GJF9</accession>
<dbReference type="AlphaFoldDB" id="A0A9Q1GJF9"/>
<feature type="region of interest" description="Disordered" evidence="6">
    <location>
        <begin position="33"/>
        <end position="95"/>
    </location>
</feature>
<dbReference type="SMART" id="SM00380">
    <property type="entry name" value="AP2"/>
    <property type="match status" value="1"/>
</dbReference>
<keyword evidence="4" id="KW-0804">Transcription</keyword>
<dbReference type="OrthoDB" id="1932767at2759"/>
<feature type="compositionally biased region" description="Polar residues" evidence="6">
    <location>
        <begin position="73"/>
        <end position="87"/>
    </location>
</feature>
<keyword evidence="3" id="KW-0238">DNA-binding</keyword>
<evidence type="ECO:0000256" key="4">
    <source>
        <dbReference type="ARBA" id="ARBA00023163"/>
    </source>
</evidence>
<dbReference type="PRINTS" id="PR00367">
    <property type="entry name" value="ETHRSPELEMNT"/>
</dbReference>
<dbReference type="PROSITE" id="PS51032">
    <property type="entry name" value="AP2_ERF"/>
    <property type="match status" value="1"/>
</dbReference>
<evidence type="ECO:0000256" key="2">
    <source>
        <dbReference type="ARBA" id="ARBA00023015"/>
    </source>
</evidence>
<feature type="compositionally biased region" description="Low complexity" evidence="6">
    <location>
        <begin position="47"/>
        <end position="57"/>
    </location>
</feature>
<keyword evidence="2" id="KW-0805">Transcription regulation</keyword>
<dbReference type="InterPro" id="IPR001471">
    <property type="entry name" value="AP2/ERF_dom"/>
</dbReference>
<comment type="subcellular location">
    <subcellularLocation>
        <location evidence="1">Nucleus</location>
    </subcellularLocation>
</comment>
<comment type="caution">
    <text evidence="8">The sequence shown here is derived from an EMBL/GenBank/DDBJ whole genome shotgun (WGS) entry which is preliminary data.</text>
</comment>
<feature type="region of interest" description="Disordered" evidence="6">
    <location>
        <begin position="146"/>
        <end position="167"/>
    </location>
</feature>
<evidence type="ECO:0000256" key="5">
    <source>
        <dbReference type="ARBA" id="ARBA00023242"/>
    </source>
</evidence>
<dbReference type="InterPro" id="IPR036955">
    <property type="entry name" value="AP2/ERF_dom_sf"/>
</dbReference>
<keyword evidence="5" id="KW-0539">Nucleus</keyword>
<dbReference type="PANTHER" id="PTHR31190">
    <property type="entry name" value="DNA-BINDING DOMAIN"/>
    <property type="match status" value="1"/>
</dbReference>
<dbReference type="GO" id="GO:0003700">
    <property type="term" value="F:DNA-binding transcription factor activity"/>
    <property type="evidence" value="ECO:0007669"/>
    <property type="project" value="InterPro"/>
</dbReference>
<dbReference type="Proteomes" id="UP001153076">
    <property type="component" value="Unassembled WGS sequence"/>
</dbReference>
<dbReference type="CDD" id="cd00018">
    <property type="entry name" value="AP2"/>
    <property type="match status" value="1"/>
</dbReference>
<dbReference type="GO" id="GO:0005634">
    <property type="term" value="C:nucleus"/>
    <property type="evidence" value="ECO:0007669"/>
    <property type="project" value="UniProtKB-SubCell"/>
</dbReference>
<evidence type="ECO:0000256" key="1">
    <source>
        <dbReference type="ARBA" id="ARBA00004123"/>
    </source>
</evidence>
<evidence type="ECO:0000256" key="3">
    <source>
        <dbReference type="ARBA" id="ARBA00023125"/>
    </source>
</evidence>
<evidence type="ECO:0000313" key="9">
    <source>
        <dbReference type="Proteomes" id="UP001153076"/>
    </source>
</evidence>
<evidence type="ECO:0000313" key="8">
    <source>
        <dbReference type="EMBL" id="KAJ8420324.1"/>
    </source>
</evidence>
<keyword evidence="9" id="KW-1185">Reference proteome</keyword>
<gene>
    <name evidence="8" type="ORF">Cgig2_009112</name>
</gene>
<dbReference type="Gene3D" id="3.30.730.10">
    <property type="entry name" value="AP2/ERF domain"/>
    <property type="match status" value="1"/>
</dbReference>
<name>A0A9Q1GJF9_9CARY</name>
<dbReference type="InterPro" id="IPR016177">
    <property type="entry name" value="DNA-bd_dom_sf"/>
</dbReference>
<dbReference type="PANTHER" id="PTHR31190:SF142">
    <property type="entry name" value="ETHYLENE-RESPONSIVE TRANSCRIPTION FACTOR RAP2-3"/>
    <property type="match status" value="1"/>
</dbReference>
<dbReference type="GO" id="GO:0003677">
    <property type="term" value="F:DNA binding"/>
    <property type="evidence" value="ECO:0007669"/>
    <property type="project" value="UniProtKB-KW"/>
</dbReference>
<reference evidence="8" key="1">
    <citation type="submission" date="2022-04" db="EMBL/GenBank/DDBJ databases">
        <title>Carnegiea gigantea Genome sequencing and assembly v2.</title>
        <authorList>
            <person name="Copetti D."/>
            <person name="Sanderson M.J."/>
            <person name="Burquez A."/>
            <person name="Wojciechowski M.F."/>
        </authorList>
    </citation>
    <scope>NUCLEOTIDE SEQUENCE</scope>
    <source>
        <strain evidence="8">SGP5-SGP5p</strain>
        <tissue evidence="8">Aerial part</tissue>
    </source>
</reference>
<feature type="domain" description="AP2/ERF" evidence="7">
    <location>
        <begin position="93"/>
        <end position="150"/>
    </location>
</feature>
<sequence length="255" mass="28114">MCGGAIISDFIAAKRGRNLTTQDLWSELDADLLSFSDKPPPTKKSKAPPSGASSPASYDTSHHHDGPGDEAKSQGNSQRNTESSQTGRTRKNVYRGIRRRPWGKWAAEIRDPRKGVRVWLGTFNSPEAAARAYDVAAKKIRGDKAKLNFPHDSSPSPENNPCPPPPPSCMAALTELTQASHQPIMVENRLEFGGGFELNKQISELESFLGLEHESRLSESESASLSWVMEELISATQYEQDMNNFVGFQQIMNVN</sequence>
<dbReference type="Pfam" id="PF00847">
    <property type="entry name" value="AP2"/>
    <property type="match status" value="1"/>
</dbReference>
<evidence type="ECO:0000259" key="7">
    <source>
        <dbReference type="PROSITE" id="PS51032"/>
    </source>
</evidence>
<organism evidence="8 9">
    <name type="scientific">Carnegiea gigantea</name>
    <dbReference type="NCBI Taxonomy" id="171969"/>
    <lineage>
        <taxon>Eukaryota</taxon>
        <taxon>Viridiplantae</taxon>
        <taxon>Streptophyta</taxon>
        <taxon>Embryophyta</taxon>
        <taxon>Tracheophyta</taxon>
        <taxon>Spermatophyta</taxon>
        <taxon>Magnoliopsida</taxon>
        <taxon>eudicotyledons</taxon>
        <taxon>Gunneridae</taxon>
        <taxon>Pentapetalae</taxon>
        <taxon>Caryophyllales</taxon>
        <taxon>Cactineae</taxon>
        <taxon>Cactaceae</taxon>
        <taxon>Cactoideae</taxon>
        <taxon>Echinocereeae</taxon>
        <taxon>Carnegiea</taxon>
    </lineage>
</organism>
<feature type="compositionally biased region" description="Basic and acidic residues" evidence="6">
    <location>
        <begin position="60"/>
        <end position="72"/>
    </location>
</feature>
<dbReference type="GO" id="GO:0009873">
    <property type="term" value="P:ethylene-activated signaling pathway"/>
    <property type="evidence" value="ECO:0007669"/>
    <property type="project" value="InterPro"/>
</dbReference>
<dbReference type="SUPFAM" id="SSF54171">
    <property type="entry name" value="DNA-binding domain"/>
    <property type="match status" value="1"/>
</dbReference>
<dbReference type="FunFam" id="3.30.730.10:FF:000001">
    <property type="entry name" value="Ethylene-responsive transcription factor 2"/>
    <property type="match status" value="1"/>
</dbReference>
<proteinExistence type="predicted"/>
<dbReference type="EMBL" id="JAKOGI010003569">
    <property type="protein sequence ID" value="KAJ8420324.1"/>
    <property type="molecule type" value="Genomic_DNA"/>
</dbReference>
<protein>
    <recommendedName>
        <fullName evidence="7">AP2/ERF domain-containing protein</fullName>
    </recommendedName>
</protein>
<dbReference type="InterPro" id="IPR044808">
    <property type="entry name" value="ERF_plant"/>
</dbReference>
<evidence type="ECO:0000256" key="6">
    <source>
        <dbReference type="SAM" id="MobiDB-lite"/>
    </source>
</evidence>